<feature type="transmembrane region" description="Helical" evidence="1">
    <location>
        <begin position="357"/>
        <end position="380"/>
    </location>
</feature>
<dbReference type="PANTHER" id="PTHR43471:SF3">
    <property type="entry name" value="ABC TRANSPORTER PERMEASE PROTEIN NATB"/>
    <property type="match status" value="1"/>
</dbReference>
<dbReference type="Gene3D" id="3.40.1710.10">
    <property type="entry name" value="abc type-2 transporter like domain"/>
    <property type="match status" value="1"/>
</dbReference>
<evidence type="ECO:0000256" key="1">
    <source>
        <dbReference type="SAM" id="Phobius"/>
    </source>
</evidence>
<keyword evidence="3" id="KW-1185">Reference proteome</keyword>
<dbReference type="AlphaFoldDB" id="W6N521"/>
<organism evidence="2 3">
    <name type="scientific">Clostridium tyrobutyricum DIVETGP</name>
    <dbReference type="NCBI Taxonomy" id="1408889"/>
    <lineage>
        <taxon>Bacteria</taxon>
        <taxon>Bacillati</taxon>
        <taxon>Bacillota</taxon>
        <taxon>Clostridia</taxon>
        <taxon>Eubacteriales</taxon>
        <taxon>Clostridiaceae</taxon>
        <taxon>Clostridium</taxon>
    </lineage>
</organism>
<evidence type="ECO:0008006" key="4">
    <source>
        <dbReference type="Google" id="ProtNLM"/>
    </source>
</evidence>
<feature type="transmembrane region" description="Helical" evidence="1">
    <location>
        <begin position="305"/>
        <end position="322"/>
    </location>
</feature>
<dbReference type="RefSeq" id="WP_017895492.1">
    <property type="nucleotide sequence ID" value="NZ_CBXI010000019.1"/>
</dbReference>
<protein>
    <recommendedName>
        <fullName evidence="4">ABC-type Na+ efflux pump, permease component</fullName>
    </recommendedName>
</protein>
<accession>W6N521</accession>
<comment type="caution">
    <text evidence="2">The sequence shown here is derived from an EMBL/GenBank/DDBJ whole genome shotgun (WGS) entry which is preliminary data.</text>
</comment>
<name>W6N521_CLOTY</name>
<feature type="transmembrane region" description="Helical" evidence="1">
    <location>
        <begin position="271"/>
        <end position="293"/>
    </location>
</feature>
<feature type="transmembrane region" description="Helical" evidence="1">
    <location>
        <begin position="185"/>
        <end position="207"/>
    </location>
</feature>
<evidence type="ECO:0000313" key="3">
    <source>
        <dbReference type="Proteomes" id="UP000019482"/>
    </source>
</evidence>
<dbReference type="EMBL" id="CBXI010000019">
    <property type="protein sequence ID" value="CDL91135.1"/>
    <property type="molecule type" value="Genomic_DNA"/>
</dbReference>
<dbReference type="GO" id="GO:0140359">
    <property type="term" value="F:ABC-type transporter activity"/>
    <property type="evidence" value="ECO:0007669"/>
    <property type="project" value="InterPro"/>
</dbReference>
<dbReference type="OrthoDB" id="5486437at2"/>
<dbReference type="Proteomes" id="UP000019482">
    <property type="component" value="Unassembled WGS sequence"/>
</dbReference>
<keyword evidence="1" id="KW-0812">Transmembrane</keyword>
<dbReference type="GO" id="GO:0005886">
    <property type="term" value="C:plasma membrane"/>
    <property type="evidence" value="ECO:0007669"/>
    <property type="project" value="UniProtKB-SubCell"/>
</dbReference>
<dbReference type="GeneID" id="29418637"/>
<evidence type="ECO:0000313" key="2">
    <source>
        <dbReference type="EMBL" id="CDL91135.1"/>
    </source>
</evidence>
<keyword evidence="1" id="KW-1133">Transmembrane helix</keyword>
<sequence>MNNFWVILKKELTDIFRDKKTLIFTILLPIIMYPAMFKIIDSTIEHTTNSVKKNVVIAYRGDENSSIYKILKSMNNITIDKSGNEDEKLKKGKISIIVDVPKDFDSKISSENKTNINIIYDEDSNKSNMAYSMLKETFDKYSNNIVNNRLKSKGISESVLTPFDIKQSTLSKQSGDSMAQGILNVLPTIIIIFMISPTIGIAADLIAGEKERGTFEPLLSTSAGRMSIFFGKLAAISSVALITLIVTLGSMLGSMIYIFSSGGQFTIPLRAFAVIGIVSIFVLVALSSIEISISIFARSMKEANTYLGGFIVPVMILTYIPFMMDAKNISFAFFNIPVVNAVVVMKEAIVGIFNPTHILVVILWHIVYVIAAVLLARFMFSKEEVVFRS</sequence>
<feature type="transmembrane region" description="Helical" evidence="1">
    <location>
        <begin position="228"/>
        <end position="259"/>
    </location>
</feature>
<dbReference type="Pfam" id="PF12679">
    <property type="entry name" value="ABC2_membrane_2"/>
    <property type="match status" value="1"/>
</dbReference>
<proteinExistence type="predicted"/>
<dbReference type="PANTHER" id="PTHR43471">
    <property type="entry name" value="ABC TRANSPORTER PERMEASE"/>
    <property type="match status" value="1"/>
</dbReference>
<reference evidence="2 3" key="1">
    <citation type="journal article" date="2015" name="Genome Announc.">
        <title>Draft Genome Sequence of Clostridium tyrobutyricum Strain DIVETGP, Isolated from Cow's Milk for Grana Padano Production.</title>
        <authorList>
            <person name="Soggiu A."/>
            <person name="Piras C."/>
            <person name="Gaiarsa S."/>
            <person name="Sassera D."/>
            <person name="Roncada P."/>
            <person name="Bendixen E."/>
            <person name="Brasca M."/>
            <person name="Bonizzi L."/>
        </authorList>
    </citation>
    <scope>NUCLEOTIDE SEQUENCE [LARGE SCALE GENOMIC DNA]</scope>
    <source>
        <strain evidence="2 3">DIVETGP</strain>
    </source>
</reference>
<feature type="transmembrane region" description="Helical" evidence="1">
    <location>
        <begin position="328"/>
        <end position="345"/>
    </location>
</feature>
<keyword evidence="1" id="KW-0472">Membrane</keyword>
<gene>
    <name evidence="2" type="ORF">CTDIVETGP_1205</name>
</gene>
<feature type="transmembrane region" description="Helical" evidence="1">
    <location>
        <begin position="21"/>
        <end position="40"/>
    </location>
</feature>